<dbReference type="Gene3D" id="1.10.3470.10">
    <property type="entry name" value="ABC transporter involved in vitamin B12 uptake, BtuC"/>
    <property type="match status" value="1"/>
</dbReference>
<proteinExistence type="inferred from homology"/>
<keyword evidence="4" id="KW-1003">Cell membrane</keyword>
<dbReference type="CDD" id="cd06550">
    <property type="entry name" value="TM_ABC_iron-siderophores_like"/>
    <property type="match status" value="1"/>
</dbReference>
<dbReference type="Pfam" id="PF01032">
    <property type="entry name" value="FecCD"/>
    <property type="match status" value="1"/>
</dbReference>
<evidence type="ECO:0000256" key="1">
    <source>
        <dbReference type="ARBA" id="ARBA00004651"/>
    </source>
</evidence>
<dbReference type="GO" id="GO:0022857">
    <property type="term" value="F:transmembrane transporter activity"/>
    <property type="evidence" value="ECO:0007669"/>
    <property type="project" value="InterPro"/>
</dbReference>
<dbReference type="GO" id="GO:0005886">
    <property type="term" value="C:plasma membrane"/>
    <property type="evidence" value="ECO:0007669"/>
    <property type="project" value="UniProtKB-SubCell"/>
</dbReference>
<gene>
    <name evidence="9" type="ORF">GCM10010976_16760</name>
</gene>
<evidence type="ECO:0000256" key="6">
    <source>
        <dbReference type="ARBA" id="ARBA00022989"/>
    </source>
</evidence>
<evidence type="ECO:0000256" key="5">
    <source>
        <dbReference type="ARBA" id="ARBA00022692"/>
    </source>
</evidence>
<reference evidence="9" key="2">
    <citation type="submission" date="2020-09" db="EMBL/GenBank/DDBJ databases">
        <authorList>
            <person name="Sun Q."/>
            <person name="Zhou Y."/>
        </authorList>
    </citation>
    <scope>NUCLEOTIDE SEQUENCE</scope>
    <source>
        <strain evidence="9">CGMCC 1.12751</strain>
    </source>
</reference>
<feature type="transmembrane region" description="Helical" evidence="8">
    <location>
        <begin position="249"/>
        <end position="276"/>
    </location>
</feature>
<evidence type="ECO:0000256" key="8">
    <source>
        <dbReference type="SAM" id="Phobius"/>
    </source>
</evidence>
<keyword evidence="3" id="KW-0813">Transport</keyword>
<feature type="transmembrane region" description="Helical" evidence="8">
    <location>
        <begin position="126"/>
        <end position="146"/>
    </location>
</feature>
<evidence type="ECO:0000256" key="7">
    <source>
        <dbReference type="ARBA" id="ARBA00023136"/>
    </source>
</evidence>
<comment type="subcellular location">
    <subcellularLocation>
        <location evidence="1">Cell membrane</location>
        <topology evidence="1">Multi-pass membrane protein</topology>
    </subcellularLocation>
</comment>
<dbReference type="InterPro" id="IPR000522">
    <property type="entry name" value="ABC_transptr_permease_BtuC"/>
</dbReference>
<dbReference type="InterPro" id="IPR037294">
    <property type="entry name" value="ABC_BtuC-like"/>
</dbReference>
<dbReference type="GO" id="GO:0033214">
    <property type="term" value="P:siderophore-iron import into cell"/>
    <property type="evidence" value="ECO:0007669"/>
    <property type="project" value="TreeGrafter"/>
</dbReference>
<dbReference type="EMBL" id="BMFQ01000002">
    <property type="protein sequence ID" value="GGG45840.1"/>
    <property type="molecule type" value="Genomic_DNA"/>
</dbReference>
<feature type="transmembrane region" description="Helical" evidence="8">
    <location>
        <begin position="321"/>
        <end position="338"/>
    </location>
</feature>
<keyword evidence="5 8" id="KW-0812">Transmembrane</keyword>
<keyword evidence="7 8" id="KW-0472">Membrane</keyword>
<accession>A0A917GHI3</accession>
<protein>
    <submittedName>
        <fullName evidence="9">ABC transporter permease</fullName>
    </submittedName>
</protein>
<comment type="similarity">
    <text evidence="2">Belongs to the binding-protein-dependent transport system permease family. FecCD subfamily.</text>
</comment>
<feature type="transmembrane region" description="Helical" evidence="8">
    <location>
        <begin position="65"/>
        <end position="85"/>
    </location>
</feature>
<evidence type="ECO:0000256" key="3">
    <source>
        <dbReference type="ARBA" id="ARBA00022448"/>
    </source>
</evidence>
<dbReference type="AlphaFoldDB" id="A0A917GHI3"/>
<dbReference type="SUPFAM" id="SSF81345">
    <property type="entry name" value="ABC transporter involved in vitamin B12 uptake, BtuC"/>
    <property type="match status" value="1"/>
</dbReference>
<dbReference type="PANTHER" id="PTHR30472:SF25">
    <property type="entry name" value="ABC TRANSPORTER PERMEASE PROTEIN MJ0876-RELATED"/>
    <property type="match status" value="1"/>
</dbReference>
<evidence type="ECO:0000256" key="2">
    <source>
        <dbReference type="ARBA" id="ARBA00007935"/>
    </source>
</evidence>
<feature type="transmembrane region" description="Helical" evidence="8">
    <location>
        <begin position="158"/>
        <end position="181"/>
    </location>
</feature>
<feature type="transmembrane region" description="Helical" evidence="8">
    <location>
        <begin position="97"/>
        <end position="120"/>
    </location>
</feature>
<evidence type="ECO:0000313" key="10">
    <source>
        <dbReference type="Proteomes" id="UP000625976"/>
    </source>
</evidence>
<evidence type="ECO:0000256" key="4">
    <source>
        <dbReference type="ARBA" id="ARBA00022475"/>
    </source>
</evidence>
<name>A0A917GHI3_9FLAO</name>
<keyword evidence="10" id="KW-1185">Reference proteome</keyword>
<feature type="transmembrane region" description="Helical" evidence="8">
    <location>
        <begin position="288"/>
        <end position="309"/>
    </location>
</feature>
<dbReference type="RefSeq" id="WP_188463781.1">
    <property type="nucleotide sequence ID" value="NZ_BMFQ01000002.1"/>
</dbReference>
<organism evidence="9 10">
    <name type="scientific">Bizionia arctica</name>
    <dbReference type="NCBI Taxonomy" id="1495645"/>
    <lineage>
        <taxon>Bacteria</taxon>
        <taxon>Pseudomonadati</taxon>
        <taxon>Bacteroidota</taxon>
        <taxon>Flavobacteriia</taxon>
        <taxon>Flavobacteriales</taxon>
        <taxon>Flavobacteriaceae</taxon>
        <taxon>Bizionia</taxon>
    </lineage>
</organism>
<dbReference type="Proteomes" id="UP000625976">
    <property type="component" value="Unassembled WGS sequence"/>
</dbReference>
<sequence length="344" mass="37185">MMKQNNNYKSLFLILLVILFAILIISIRYGAVSISLEEMGSSIQKQFYASDQMTLVERIFMEIRLPRAILCVFVGASLAVGGTLLQALFRNPIVEPGLVGTSCGAAFGAALYFALGATFHFKTGQWTLPIAACLGAFVSTALVFLLSQSRQTGKSSIVSLLLTGIAINALFLSGVGFLSYIARDPQARSIVFWNLGTLSGANWASVGIVGFSTSVCVIIALRYAKHLNALMIGEEEAQFIGVDLKRLKWIILSINVIMVAVATAFVGVISFVGLIVPHVLRILKGSDNRFLIINSAVLGGILLCLADLLSRMLLRPAELPIGIVTSVVGVPIFIFLLQKKNYFF</sequence>
<reference evidence="9" key="1">
    <citation type="journal article" date="2014" name="Int. J. Syst. Evol. Microbiol.">
        <title>Complete genome sequence of Corynebacterium casei LMG S-19264T (=DSM 44701T), isolated from a smear-ripened cheese.</title>
        <authorList>
            <consortium name="US DOE Joint Genome Institute (JGI-PGF)"/>
            <person name="Walter F."/>
            <person name="Albersmeier A."/>
            <person name="Kalinowski J."/>
            <person name="Ruckert C."/>
        </authorList>
    </citation>
    <scope>NUCLEOTIDE SEQUENCE</scope>
    <source>
        <strain evidence="9">CGMCC 1.12751</strain>
    </source>
</reference>
<feature type="transmembrane region" description="Helical" evidence="8">
    <location>
        <begin position="201"/>
        <end position="221"/>
    </location>
</feature>
<keyword evidence="6 8" id="KW-1133">Transmembrane helix</keyword>
<comment type="caution">
    <text evidence="9">The sequence shown here is derived from an EMBL/GenBank/DDBJ whole genome shotgun (WGS) entry which is preliminary data.</text>
</comment>
<evidence type="ECO:0000313" key="9">
    <source>
        <dbReference type="EMBL" id="GGG45840.1"/>
    </source>
</evidence>
<dbReference type="FunFam" id="1.10.3470.10:FF:000001">
    <property type="entry name" value="Vitamin B12 ABC transporter permease BtuC"/>
    <property type="match status" value="1"/>
</dbReference>
<dbReference type="PANTHER" id="PTHR30472">
    <property type="entry name" value="FERRIC ENTEROBACTIN TRANSPORT SYSTEM PERMEASE PROTEIN"/>
    <property type="match status" value="1"/>
</dbReference>
<feature type="transmembrane region" description="Helical" evidence="8">
    <location>
        <begin position="12"/>
        <end position="31"/>
    </location>
</feature>